<reference evidence="3" key="1">
    <citation type="submission" date="2014-12" db="EMBL/GenBank/DDBJ databases">
        <title>Genome Sequence of Valsa Canker Pathogens Uncovers a Specific Adaption of Colonization on Woody Bark.</title>
        <authorList>
            <person name="Yin Z."/>
            <person name="Liu H."/>
            <person name="Gao X."/>
            <person name="Li Z."/>
            <person name="Song N."/>
            <person name="Ke X."/>
            <person name="Dai Q."/>
            <person name="Wu Y."/>
            <person name="Sun Y."/>
            <person name="Xu J.-R."/>
            <person name="Kang Z.K."/>
            <person name="Wang L."/>
            <person name="Huang L."/>
        </authorList>
    </citation>
    <scope>NUCLEOTIDE SEQUENCE [LARGE SCALE GENOMIC DNA]</scope>
    <source>
        <strain evidence="3">SXYL134</strain>
    </source>
</reference>
<protein>
    <submittedName>
        <fullName evidence="2">Uncharacterized protein</fullName>
    </submittedName>
</protein>
<gene>
    <name evidence="2" type="ORF">VP1G_02620</name>
</gene>
<dbReference type="EMBL" id="KN714679">
    <property type="protein sequence ID" value="KUI55288.1"/>
    <property type="molecule type" value="Genomic_DNA"/>
</dbReference>
<dbReference type="Proteomes" id="UP000078576">
    <property type="component" value="Unassembled WGS sequence"/>
</dbReference>
<accession>A0A194UUF1</accession>
<evidence type="ECO:0000313" key="3">
    <source>
        <dbReference type="Proteomes" id="UP000078576"/>
    </source>
</evidence>
<keyword evidence="3" id="KW-1185">Reference proteome</keyword>
<proteinExistence type="predicted"/>
<dbReference type="AlphaFoldDB" id="A0A194UUF1"/>
<dbReference type="STRING" id="694573.A0A194UUF1"/>
<feature type="chain" id="PRO_5008265848" evidence="1">
    <location>
        <begin position="20"/>
        <end position="663"/>
    </location>
</feature>
<sequence>MIHQLSLLVTALLLSNALAAPGVELPDREDAVIESRADESVDGSLWCGTFTSGSKHQAPGLISDLRTGGKIADKTWDVLAGTCHRVHCWDTTAIYVCNDASRDVTVRGTDVGDAAHPIFNSCCRTDYTNNKYNAGISGQKFIRNGTVDFNVVLGYGDCQQPSDVRPYDAGGQGVNGKCVGGDLNPYWEVTNHNAIPLPCKSSRHTIRFTVSLKWRYLSIVVGIRPSQVAQVEVAVHTDPGDTALLQVRIQNQETHHLVGAAADRHPNTHPAARAGEDPDHTVPEVGQNIHTSRTVPQAAARTVLRTVLHTGQEHQQRRHCNIGSEEAACGRSIAAAAAVEAVKGAGSHPPHRQLKAYANAHSRTTRAMAHVLVLRPAVVAFHGFEISRLYLAPQAACYLAVAQLAESVVPGRPVLPTVVVTTALLVRANDLVLPVLDRLTTEDAVKLVATGVLVGPLPDCLEHVLLDLYALVTDGWVVEGTEDVVDDFIDRHARMFPGIEYTAIIYTSDDTTYGTVYFSTAAATLPAHEFRMLVKWSLESIECELLESRDLADNVVDGLDDLVSELEDGIDTFRRLDGVEVRRHPRDLVHIAPGLLVVDTLLLGGGFLEFASLGSEAESYTGQVGYARDEVISDTAAAAAATKAKAKQTSVAGWSVPNTAACR</sequence>
<evidence type="ECO:0000256" key="1">
    <source>
        <dbReference type="SAM" id="SignalP"/>
    </source>
</evidence>
<name>A0A194UUF1_CYTMA</name>
<evidence type="ECO:0000313" key="2">
    <source>
        <dbReference type="EMBL" id="KUI55288.1"/>
    </source>
</evidence>
<organism evidence="2 3">
    <name type="scientific">Cytospora mali</name>
    <name type="common">Apple Valsa canker fungus</name>
    <name type="synonym">Valsa mali</name>
    <dbReference type="NCBI Taxonomy" id="578113"/>
    <lineage>
        <taxon>Eukaryota</taxon>
        <taxon>Fungi</taxon>
        <taxon>Dikarya</taxon>
        <taxon>Ascomycota</taxon>
        <taxon>Pezizomycotina</taxon>
        <taxon>Sordariomycetes</taxon>
        <taxon>Sordariomycetidae</taxon>
        <taxon>Diaporthales</taxon>
        <taxon>Cytosporaceae</taxon>
        <taxon>Cytospora</taxon>
    </lineage>
</organism>
<keyword evidence="1" id="KW-0732">Signal</keyword>
<dbReference type="OrthoDB" id="5272418at2759"/>
<feature type="signal peptide" evidence="1">
    <location>
        <begin position="1"/>
        <end position="19"/>
    </location>
</feature>